<feature type="signal peptide" evidence="1">
    <location>
        <begin position="1"/>
        <end position="23"/>
    </location>
</feature>
<evidence type="ECO:0000313" key="4">
    <source>
        <dbReference type="Proteomes" id="UP000246410"/>
    </source>
</evidence>
<reference evidence="3 4" key="1">
    <citation type="submission" date="2018-05" db="EMBL/GenBank/DDBJ databases">
        <title>Genomic Encyclopedia of Type Strains, Phase IV (KMG-IV): sequencing the most valuable type-strain genomes for metagenomic binning, comparative biology and taxonomic classification.</title>
        <authorList>
            <person name="Goeker M."/>
        </authorList>
    </citation>
    <scope>NUCLEOTIDE SEQUENCE [LARGE SCALE GENOMIC DNA]</scope>
    <source>
        <strain evidence="3 4">DSM 44717</strain>
    </source>
</reference>
<keyword evidence="4" id="KW-1185">Reference proteome</keyword>
<evidence type="ECO:0000313" key="3">
    <source>
        <dbReference type="EMBL" id="PWV79141.1"/>
    </source>
</evidence>
<dbReference type="RefSeq" id="WP_110036323.1">
    <property type="nucleotide sequence ID" value="NZ_QGTL01000002.1"/>
</dbReference>
<dbReference type="Pfam" id="PF02698">
    <property type="entry name" value="DUF218"/>
    <property type="match status" value="1"/>
</dbReference>
<accession>A0A317NV23</accession>
<dbReference type="InterPro" id="IPR051599">
    <property type="entry name" value="Cell_Envelope_Assoc"/>
</dbReference>
<sequence>MVWVNWVTRGVCAVLTAAGFVCAAPQTGIADPSVPTAVRDLQRVLTPGLPATYGGETAVVILGYGLTPEGTMRAELVRRLRAGFVQAMFAPWSPIIVTGGNPRAGLSEADAMADWLVSAGIDPARILREPHAESTVANARNTAVLMAEHDLRSAVLVTSSDHVDRARAAFDAAGVSVVGQLTPDLTPWPSLPLRIDQFGPALPPA</sequence>
<dbReference type="GO" id="GO:0005886">
    <property type="term" value="C:plasma membrane"/>
    <property type="evidence" value="ECO:0007669"/>
    <property type="project" value="TreeGrafter"/>
</dbReference>
<dbReference type="EMBL" id="QGTL01000002">
    <property type="protein sequence ID" value="PWV79141.1"/>
    <property type="molecule type" value="Genomic_DNA"/>
</dbReference>
<protein>
    <submittedName>
        <fullName evidence="3">Uncharacterized SAM-binding protein YcdF (DUF218 family)</fullName>
    </submittedName>
</protein>
<evidence type="ECO:0000256" key="1">
    <source>
        <dbReference type="SAM" id="SignalP"/>
    </source>
</evidence>
<dbReference type="InterPro" id="IPR003848">
    <property type="entry name" value="DUF218"/>
</dbReference>
<feature type="domain" description="DUF218" evidence="2">
    <location>
        <begin position="58"/>
        <end position="178"/>
    </location>
</feature>
<dbReference type="GO" id="GO:0000270">
    <property type="term" value="P:peptidoglycan metabolic process"/>
    <property type="evidence" value="ECO:0007669"/>
    <property type="project" value="TreeGrafter"/>
</dbReference>
<dbReference type="AlphaFoldDB" id="A0A317NV23"/>
<dbReference type="CDD" id="cd06259">
    <property type="entry name" value="YdcF-like"/>
    <property type="match status" value="1"/>
</dbReference>
<dbReference type="PANTHER" id="PTHR30336">
    <property type="entry name" value="INNER MEMBRANE PROTEIN, PROBABLE PERMEASE"/>
    <property type="match status" value="1"/>
</dbReference>
<dbReference type="Gene3D" id="3.40.50.620">
    <property type="entry name" value="HUPs"/>
    <property type="match status" value="1"/>
</dbReference>
<feature type="chain" id="PRO_5038624796" evidence="1">
    <location>
        <begin position="24"/>
        <end position="205"/>
    </location>
</feature>
<evidence type="ECO:0000259" key="2">
    <source>
        <dbReference type="Pfam" id="PF02698"/>
    </source>
</evidence>
<dbReference type="PANTHER" id="PTHR30336:SF4">
    <property type="entry name" value="ENVELOPE BIOGENESIS FACTOR ELYC"/>
    <property type="match status" value="1"/>
</dbReference>
<keyword evidence="1" id="KW-0732">Signal</keyword>
<comment type="caution">
    <text evidence="3">The sequence shown here is derived from an EMBL/GenBank/DDBJ whole genome shotgun (WGS) entry which is preliminary data.</text>
</comment>
<name>A0A317NV23_9NOCA</name>
<organism evidence="3 4">
    <name type="scientific">Nocardia neocaledoniensis</name>
    <dbReference type="NCBI Taxonomy" id="236511"/>
    <lineage>
        <taxon>Bacteria</taxon>
        <taxon>Bacillati</taxon>
        <taxon>Actinomycetota</taxon>
        <taxon>Actinomycetes</taxon>
        <taxon>Mycobacteriales</taxon>
        <taxon>Nocardiaceae</taxon>
        <taxon>Nocardia</taxon>
    </lineage>
</organism>
<proteinExistence type="predicted"/>
<dbReference type="InterPro" id="IPR014729">
    <property type="entry name" value="Rossmann-like_a/b/a_fold"/>
</dbReference>
<gene>
    <name evidence="3" type="ORF">DFR69_102203</name>
</gene>
<dbReference type="GO" id="GO:0043164">
    <property type="term" value="P:Gram-negative-bacterium-type cell wall biogenesis"/>
    <property type="evidence" value="ECO:0007669"/>
    <property type="project" value="TreeGrafter"/>
</dbReference>
<dbReference type="Proteomes" id="UP000246410">
    <property type="component" value="Unassembled WGS sequence"/>
</dbReference>